<accession>A0A2P2NDU1</accession>
<sequence length="20" mass="2480">MDLHGSRWLQLNKRKPKGWE</sequence>
<evidence type="ECO:0000256" key="1">
    <source>
        <dbReference type="SAM" id="MobiDB-lite"/>
    </source>
</evidence>
<feature type="region of interest" description="Disordered" evidence="1">
    <location>
        <begin position="1"/>
        <end position="20"/>
    </location>
</feature>
<dbReference type="EMBL" id="GGEC01060169">
    <property type="protein sequence ID" value="MBX40653.1"/>
    <property type="molecule type" value="Transcribed_RNA"/>
</dbReference>
<organism evidence="2">
    <name type="scientific">Rhizophora mucronata</name>
    <name type="common">Asiatic mangrove</name>
    <dbReference type="NCBI Taxonomy" id="61149"/>
    <lineage>
        <taxon>Eukaryota</taxon>
        <taxon>Viridiplantae</taxon>
        <taxon>Streptophyta</taxon>
        <taxon>Embryophyta</taxon>
        <taxon>Tracheophyta</taxon>
        <taxon>Spermatophyta</taxon>
        <taxon>Magnoliopsida</taxon>
        <taxon>eudicotyledons</taxon>
        <taxon>Gunneridae</taxon>
        <taxon>Pentapetalae</taxon>
        <taxon>rosids</taxon>
        <taxon>fabids</taxon>
        <taxon>Malpighiales</taxon>
        <taxon>Rhizophoraceae</taxon>
        <taxon>Rhizophora</taxon>
    </lineage>
</organism>
<evidence type="ECO:0000313" key="2">
    <source>
        <dbReference type="EMBL" id="MBX40653.1"/>
    </source>
</evidence>
<name>A0A2P2NDU1_RHIMU</name>
<reference evidence="2" key="1">
    <citation type="submission" date="2018-02" db="EMBL/GenBank/DDBJ databases">
        <title>Rhizophora mucronata_Transcriptome.</title>
        <authorList>
            <person name="Meera S.P."/>
            <person name="Sreeshan A."/>
            <person name="Augustine A."/>
        </authorList>
    </citation>
    <scope>NUCLEOTIDE SEQUENCE</scope>
    <source>
        <tissue evidence="2">Leaf</tissue>
    </source>
</reference>
<protein>
    <submittedName>
        <fullName evidence="2">Uncharacterized protein</fullName>
    </submittedName>
</protein>
<proteinExistence type="predicted"/>
<dbReference type="AlphaFoldDB" id="A0A2P2NDU1"/>